<evidence type="ECO:0000259" key="1">
    <source>
        <dbReference type="Pfam" id="PF13751"/>
    </source>
</evidence>
<comment type="caution">
    <text evidence="2">The sequence shown here is derived from an EMBL/GenBank/DDBJ whole genome shotgun (WGS) entry which is preliminary data.</text>
</comment>
<protein>
    <submittedName>
        <fullName evidence="2">Transposase</fullName>
    </submittedName>
</protein>
<dbReference type="RefSeq" id="WP_200749875.1">
    <property type="nucleotide sequence ID" value="NZ_JAEOAH010000029.1"/>
</dbReference>
<evidence type="ECO:0000313" key="2">
    <source>
        <dbReference type="EMBL" id="MBK3496407.1"/>
    </source>
</evidence>
<dbReference type="Proteomes" id="UP000618943">
    <property type="component" value="Unassembled WGS sequence"/>
</dbReference>
<dbReference type="EMBL" id="JAEOAH010000029">
    <property type="protein sequence ID" value="MBK3496407.1"/>
    <property type="molecule type" value="Genomic_DNA"/>
</dbReference>
<dbReference type="PANTHER" id="PTHR33408">
    <property type="entry name" value="TRANSPOSASE"/>
    <property type="match status" value="1"/>
</dbReference>
<sequence>MNKNEVKKKDIRHVSNWVYNEQDDTYICPNNRKVPFKCYSTRTDKYGFLWDFKIYECEDCSDCPLKAQCSKAKGNRQTHYNTVYEELKAKAQTSLWSVPNEQIYARRKIEVESVFGHFKGNRSFRRFSLRGLEKVRTEFGIVAMVHNLLKIAGILQLFSPEQRKMKKIPKKNSTFFFGIFILVTY</sequence>
<feature type="domain" description="Transposase DDE" evidence="1">
    <location>
        <begin position="27"/>
        <end position="151"/>
    </location>
</feature>
<gene>
    <name evidence="2" type="ORF">JFL43_16380</name>
</gene>
<organism evidence="2 3">
    <name type="scientific">Viridibacillus soli</name>
    <dbReference type="NCBI Taxonomy" id="2798301"/>
    <lineage>
        <taxon>Bacteria</taxon>
        <taxon>Bacillati</taxon>
        <taxon>Bacillota</taxon>
        <taxon>Bacilli</taxon>
        <taxon>Bacillales</taxon>
        <taxon>Caryophanaceae</taxon>
        <taxon>Viridibacillus</taxon>
    </lineage>
</organism>
<dbReference type="InterPro" id="IPR025668">
    <property type="entry name" value="Tnp_DDE_dom"/>
</dbReference>
<keyword evidence="3" id="KW-1185">Reference proteome</keyword>
<accession>A0ABS1HBE3</accession>
<dbReference type="Pfam" id="PF13751">
    <property type="entry name" value="DDE_Tnp_1_6"/>
    <property type="match status" value="1"/>
</dbReference>
<proteinExistence type="predicted"/>
<dbReference type="PANTHER" id="PTHR33408:SF2">
    <property type="entry name" value="TRANSPOSASE DDE DOMAIN-CONTAINING PROTEIN"/>
    <property type="match status" value="1"/>
</dbReference>
<reference evidence="2 3" key="1">
    <citation type="submission" date="2020-12" db="EMBL/GenBank/DDBJ databases">
        <title>YIM B01967 draft genome.</title>
        <authorList>
            <person name="Yan X."/>
        </authorList>
    </citation>
    <scope>NUCLEOTIDE SEQUENCE [LARGE SCALE GENOMIC DNA]</scope>
    <source>
        <strain evidence="2 3">YIM B01967</strain>
    </source>
</reference>
<evidence type="ECO:0000313" key="3">
    <source>
        <dbReference type="Proteomes" id="UP000618943"/>
    </source>
</evidence>
<name>A0ABS1HBE3_9BACL</name>